<evidence type="ECO:0000256" key="9">
    <source>
        <dbReference type="ARBA" id="ARBA00023264"/>
    </source>
</evidence>
<keyword evidence="11" id="KW-0012">Acyltransferase</keyword>
<keyword evidence="12" id="KW-1185">Reference proteome</keyword>
<keyword evidence="4 10" id="KW-0812">Transmembrane</keyword>
<dbReference type="InterPro" id="IPR003811">
    <property type="entry name" value="G3P_acylTferase_PlsY"/>
</dbReference>
<dbReference type="GO" id="GO:0005886">
    <property type="term" value="C:plasma membrane"/>
    <property type="evidence" value="ECO:0007669"/>
    <property type="project" value="UniProtKB-SubCell"/>
</dbReference>
<dbReference type="EMBL" id="JAAKYA010000027">
    <property type="protein sequence ID" value="NGO38666.1"/>
    <property type="molecule type" value="Genomic_DNA"/>
</dbReference>
<keyword evidence="3 10" id="KW-0808">Transferase</keyword>
<evidence type="ECO:0000256" key="5">
    <source>
        <dbReference type="ARBA" id="ARBA00022989"/>
    </source>
</evidence>
<keyword evidence="7 10" id="KW-0472">Membrane</keyword>
<comment type="pathway">
    <text evidence="10">Lipid metabolism; phospholipid metabolism.</text>
</comment>
<comment type="function">
    <text evidence="10">Catalyzes the transfer of an acyl group from acyl-phosphate (acyl-PO(4)) to glycerol-3-phosphate (G3P) to form lysophosphatidic acid (LPA). This enzyme utilizes acyl-phosphate as fatty acyl donor, but not acyl-CoA or acyl-ACP.</text>
</comment>
<evidence type="ECO:0000256" key="7">
    <source>
        <dbReference type="ARBA" id="ARBA00023136"/>
    </source>
</evidence>
<dbReference type="RefSeq" id="WP_165106258.1">
    <property type="nucleotide sequence ID" value="NZ_JAAKYA010000027.1"/>
</dbReference>
<dbReference type="GO" id="GO:0008654">
    <property type="term" value="P:phospholipid biosynthetic process"/>
    <property type="evidence" value="ECO:0007669"/>
    <property type="project" value="UniProtKB-UniRule"/>
</dbReference>
<keyword evidence="9 10" id="KW-1208">Phospholipid metabolism</keyword>
<feature type="transmembrane region" description="Helical" evidence="10">
    <location>
        <begin position="14"/>
        <end position="37"/>
    </location>
</feature>
<dbReference type="AlphaFoldDB" id="A0A6M1RGE6"/>
<evidence type="ECO:0000313" key="11">
    <source>
        <dbReference type="EMBL" id="NGO38666.1"/>
    </source>
</evidence>
<keyword evidence="5 10" id="KW-1133">Transmembrane helix</keyword>
<evidence type="ECO:0000256" key="2">
    <source>
        <dbReference type="ARBA" id="ARBA00022516"/>
    </source>
</evidence>
<feature type="transmembrane region" description="Helical" evidence="10">
    <location>
        <begin position="120"/>
        <end position="143"/>
    </location>
</feature>
<comment type="subunit">
    <text evidence="10">Probably interacts with PlsX.</text>
</comment>
<dbReference type="EC" id="2.3.1.275" evidence="10"/>
<feature type="transmembrane region" description="Helical" evidence="10">
    <location>
        <begin position="152"/>
        <end position="169"/>
    </location>
</feature>
<protein>
    <recommendedName>
        <fullName evidence="10">Glycerol-3-phosphate acyltransferase</fullName>
    </recommendedName>
    <alternativeName>
        <fullName evidence="10">Acyl-PO4 G3P acyltransferase</fullName>
    </alternativeName>
    <alternativeName>
        <fullName evidence="10">Acyl-phosphate--glycerol-3-phosphate acyltransferase</fullName>
    </alternativeName>
    <alternativeName>
        <fullName evidence="10">G3P acyltransferase</fullName>
        <shortName evidence="10">GPAT</shortName>
        <ecNumber evidence="10">2.3.1.275</ecNumber>
    </alternativeName>
    <alternativeName>
        <fullName evidence="10">Lysophosphatidic acid synthase</fullName>
        <shortName evidence="10">LPA synthase</shortName>
    </alternativeName>
</protein>
<keyword evidence="6 10" id="KW-0443">Lipid metabolism</keyword>
<accession>A0A6M1RGE6</accession>
<dbReference type="PANTHER" id="PTHR30309:SF0">
    <property type="entry name" value="GLYCEROL-3-PHOSPHATE ACYLTRANSFERASE-RELATED"/>
    <property type="match status" value="1"/>
</dbReference>
<dbReference type="SMART" id="SM01207">
    <property type="entry name" value="G3P_acyltransf"/>
    <property type="match status" value="1"/>
</dbReference>
<proteinExistence type="inferred from homology"/>
<sequence>MIGLVSWLESPGDWGRALLVAVGAYALGCLAGGYYLVRWTTGQDMRRIGSGSVGARNVSTVLGARGFAATLLWDVLKGVLAVWGARIFTGDPRMEGVALLAVLAGHLWPVQLAFRGGKGVATSLGGLLVYDPQLLLALGLLFLPPWAGLRRTILPGMIAYALLPAVAWFLEADRFRFAVVTAVTVLVLFAHRRNLVEEWTALGWGARPAVNSDKA</sequence>
<evidence type="ECO:0000256" key="8">
    <source>
        <dbReference type="ARBA" id="ARBA00023209"/>
    </source>
</evidence>
<name>A0A6M1RGE6_9BACT</name>
<dbReference type="Pfam" id="PF02660">
    <property type="entry name" value="G3P_acyltransf"/>
    <property type="match status" value="1"/>
</dbReference>
<gene>
    <name evidence="10" type="primary">plsY</name>
    <name evidence="11" type="ORF">G4L39_04550</name>
</gene>
<evidence type="ECO:0000256" key="10">
    <source>
        <dbReference type="HAMAP-Rule" id="MF_01043"/>
    </source>
</evidence>
<keyword evidence="1 10" id="KW-1003">Cell membrane</keyword>
<dbReference type="GO" id="GO:0043772">
    <property type="term" value="F:acyl-phosphate glycerol-3-phosphate acyltransferase activity"/>
    <property type="evidence" value="ECO:0007669"/>
    <property type="project" value="UniProtKB-UniRule"/>
</dbReference>
<evidence type="ECO:0000256" key="4">
    <source>
        <dbReference type="ARBA" id="ARBA00022692"/>
    </source>
</evidence>
<organism evidence="11 12">
    <name type="scientific">Limisphaera ngatamarikiensis</name>
    <dbReference type="NCBI Taxonomy" id="1324935"/>
    <lineage>
        <taxon>Bacteria</taxon>
        <taxon>Pseudomonadati</taxon>
        <taxon>Verrucomicrobiota</taxon>
        <taxon>Verrucomicrobiia</taxon>
        <taxon>Limisphaerales</taxon>
        <taxon>Limisphaeraceae</taxon>
        <taxon>Limisphaera</taxon>
    </lineage>
</organism>
<comment type="caution">
    <text evidence="10">Lacks conserved residue(s) required for the propagation of feature annotation.</text>
</comment>
<comment type="catalytic activity">
    <reaction evidence="10">
        <text>an acyl phosphate + sn-glycerol 3-phosphate = a 1-acyl-sn-glycero-3-phosphate + phosphate</text>
        <dbReference type="Rhea" id="RHEA:34075"/>
        <dbReference type="ChEBI" id="CHEBI:43474"/>
        <dbReference type="ChEBI" id="CHEBI:57597"/>
        <dbReference type="ChEBI" id="CHEBI:57970"/>
        <dbReference type="ChEBI" id="CHEBI:59918"/>
        <dbReference type="EC" id="2.3.1.275"/>
    </reaction>
</comment>
<reference evidence="11 12" key="1">
    <citation type="submission" date="2020-02" db="EMBL/GenBank/DDBJ databases">
        <title>Draft genome sequence of Limisphaera ngatamarikiensis NGM72.4T, a thermophilic Verrucomicrobia grouped in subdivision 3.</title>
        <authorList>
            <person name="Carere C.R."/>
            <person name="Steen J."/>
            <person name="Hugenholtz P."/>
            <person name="Stott M.B."/>
        </authorList>
    </citation>
    <scope>NUCLEOTIDE SEQUENCE [LARGE SCALE GENOMIC DNA]</scope>
    <source>
        <strain evidence="11 12">NGM72.4</strain>
    </source>
</reference>
<dbReference type="Proteomes" id="UP000477311">
    <property type="component" value="Unassembled WGS sequence"/>
</dbReference>
<comment type="subcellular location">
    <subcellularLocation>
        <location evidence="10">Cell membrane</location>
        <topology evidence="10">Multi-pass membrane protein</topology>
    </subcellularLocation>
</comment>
<dbReference type="HAMAP" id="MF_01043">
    <property type="entry name" value="PlsY"/>
    <property type="match status" value="1"/>
</dbReference>
<comment type="caution">
    <text evidence="11">The sequence shown here is derived from an EMBL/GenBank/DDBJ whole genome shotgun (WGS) entry which is preliminary data.</text>
</comment>
<keyword evidence="8 10" id="KW-0594">Phospholipid biosynthesis</keyword>
<evidence type="ECO:0000256" key="3">
    <source>
        <dbReference type="ARBA" id="ARBA00022679"/>
    </source>
</evidence>
<keyword evidence="2 10" id="KW-0444">Lipid biosynthesis</keyword>
<comment type="similarity">
    <text evidence="10">Belongs to the PlsY family.</text>
</comment>
<evidence type="ECO:0000256" key="6">
    <source>
        <dbReference type="ARBA" id="ARBA00023098"/>
    </source>
</evidence>
<dbReference type="UniPathway" id="UPA00085"/>
<evidence type="ECO:0000313" key="12">
    <source>
        <dbReference type="Proteomes" id="UP000477311"/>
    </source>
</evidence>
<evidence type="ECO:0000256" key="1">
    <source>
        <dbReference type="ARBA" id="ARBA00022475"/>
    </source>
</evidence>
<dbReference type="PANTHER" id="PTHR30309">
    <property type="entry name" value="INNER MEMBRANE PROTEIN YGIH"/>
    <property type="match status" value="1"/>
</dbReference>